<dbReference type="RefSeq" id="WP_071544027.1">
    <property type="nucleotide sequence ID" value="NZ_LKAQ01000001.1"/>
</dbReference>
<evidence type="ECO:0000313" key="3">
    <source>
        <dbReference type="Proteomes" id="UP000181901"/>
    </source>
</evidence>
<dbReference type="Proteomes" id="UP000181901">
    <property type="component" value="Unassembled WGS sequence"/>
</dbReference>
<keyword evidence="1" id="KW-1133">Transmembrane helix</keyword>
<reference evidence="2 3" key="1">
    <citation type="submission" date="2015-09" db="EMBL/GenBank/DDBJ databases">
        <title>Genome of Desulfovibrio dechloracetivorans BerOc1, a mercury methylating strain isolated from highly hydrocarbons and metals contaminated coastal sediments.</title>
        <authorList>
            <person name="Goni Urriza M."/>
            <person name="Gassie C."/>
            <person name="Bouchez O."/>
            <person name="Klopp C."/>
            <person name="Ranchou-Peyruse A."/>
            <person name="Remy G."/>
        </authorList>
    </citation>
    <scope>NUCLEOTIDE SEQUENCE [LARGE SCALE GENOMIC DNA]</scope>
    <source>
        <strain evidence="2 3">BerOc1</strain>
    </source>
</reference>
<dbReference type="EMBL" id="LKAQ01000001">
    <property type="protein sequence ID" value="OIQ51913.1"/>
    <property type="molecule type" value="Genomic_DNA"/>
</dbReference>
<evidence type="ECO:0000256" key="1">
    <source>
        <dbReference type="SAM" id="Phobius"/>
    </source>
</evidence>
<organism evidence="2 3">
    <name type="scientific">Pseudodesulfovibrio hydrargyri</name>
    <dbReference type="NCBI Taxonomy" id="2125990"/>
    <lineage>
        <taxon>Bacteria</taxon>
        <taxon>Pseudomonadati</taxon>
        <taxon>Thermodesulfobacteriota</taxon>
        <taxon>Desulfovibrionia</taxon>
        <taxon>Desulfovibrionales</taxon>
        <taxon>Desulfovibrionaceae</taxon>
    </lineage>
</organism>
<dbReference type="AlphaFoldDB" id="A0A1J5NJT9"/>
<protein>
    <recommendedName>
        <fullName evidence="4">Lipid A biosynthesis N-terminal domain-containing protein</fullName>
    </recommendedName>
</protein>
<feature type="transmembrane region" description="Helical" evidence="1">
    <location>
        <begin position="6"/>
        <end position="27"/>
    </location>
</feature>
<evidence type="ECO:0008006" key="4">
    <source>
        <dbReference type="Google" id="ProtNLM"/>
    </source>
</evidence>
<keyword evidence="3" id="KW-1185">Reference proteome</keyword>
<sequence>MTPPAYWWLLALVVVIQGLFFVRIIVLRMRGKGVQPLARPARAALAASGLAGLAYGFVQRDPLFFLGQACLLILYYRMQRERNDLG</sequence>
<accession>A0A1J5NJT9</accession>
<gene>
    <name evidence="2" type="ORF">BerOc1_00377</name>
</gene>
<dbReference type="OrthoDB" id="5465287at2"/>
<proteinExistence type="predicted"/>
<keyword evidence="1" id="KW-0812">Transmembrane</keyword>
<name>A0A1J5NJT9_9BACT</name>
<comment type="caution">
    <text evidence="2">The sequence shown here is derived from an EMBL/GenBank/DDBJ whole genome shotgun (WGS) entry which is preliminary data.</text>
</comment>
<evidence type="ECO:0000313" key="2">
    <source>
        <dbReference type="EMBL" id="OIQ51913.1"/>
    </source>
</evidence>
<keyword evidence="1" id="KW-0472">Membrane</keyword>